<dbReference type="OrthoDB" id="9766423at2"/>
<evidence type="ECO:0000256" key="13">
    <source>
        <dbReference type="HAMAP-Rule" id="MF_00409"/>
    </source>
</evidence>
<dbReference type="GO" id="GO:0009245">
    <property type="term" value="P:lipid A biosynthetic process"/>
    <property type="evidence" value="ECO:0007669"/>
    <property type="project" value="UniProtKB-UniRule"/>
</dbReference>
<dbReference type="Pfam" id="PF02606">
    <property type="entry name" value="LpxK"/>
    <property type="match status" value="1"/>
</dbReference>
<dbReference type="EMBL" id="CP042582">
    <property type="protein sequence ID" value="QEX20825.1"/>
    <property type="molecule type" value="Genomic_DNA"/>
</dbReference>
<evidence type="ECO:0000256" key="5">
    <source>
        <dbReference type="ARBA" id="ARBA00022516"/>
    </source>
</evidence>
<evidence type="ECO:0000256" key="8">
    <source>
        <dbReference type="ARBA" id="ARBA00022741"/>
    </source>
</evidence>
<organism evidence="15 16">
    <name type="scientific">Hypericibacter adhaerens</name>
    <dbReference type="NCBI Taxonomy" id="2602016"/>
    <lineage>
        <taxon>Bacteria</taxon>
        <taxon>Pseudomonadati</taxon>
        <taxon>Pseudomonadota</taxon>
        <taxon>Alphaproteobacteria</taxon>
        <taxon>Rhodospirillales</taxon>
        <taxon>Dongiaceae</taxon>
        <taxon>Hypericibacter</taxon>
    </lineage>
</organism>
<comment type="catalytic activity">
    <reaction evidence="13">
        <text>a lipid A disaccharide + ATP = a lipid IVA + ADP + H(+)</text>
        <dbReference type="Rhea" id="RHEA:67840"/>
        <dbReference type="ChEBI" id="CHEBI:15378"/>
        <dbReference type="ChEBI" id="CHEBI:30616"/>
        <dbReference type="ChEBI" id="CHEBI:176343"/>
        <dbReference type="ChEBI" id="CHEBI:176425"/>
        <dbReference type="ChEBI" id="CHEBI:456216"/>
        <dbReference type="EC" id="2.7.1.130"/>
    </reaction>
</comment>
<dbReference type="GO" id="GO:0005524">
    <property type="term" value="F:ATP binding"/>
    <property type="evidence" value="ECO:0007669"/>
    <property type="project" value="UniProtKB-UniRule"/>
</dbReference>
<dbReference type="InterPro" id="IPR027417">
    <property type="entry name" value="P-loop_NTPase"/>
</dbReference>
<dbReference type="UniPathway" id="UPA00359">
    <property type="reaction ID" value="UER00482"/>
</dbReference>
<comment type="function">
    <text evidence="1 13">Transfers the gamma-phosphate of ATP to the 4'-position of a tetraacyldisaccharide 1-phosphate intermediate (termed DS-1-P) to form tetraacyldisaccharide 1,4'-bis-phosphate (lipid IVA).</text>
</comment>
<gene>
    <name evidence="13 15" type="primary">lpxK</name>
    <name evidence="15" type="ORF">FRZ61_07450</name>
</gene>
<keyword evidence="14" id="KW-0812">Transmembrane</keyword>
<comment type="pathway">
    <text evidence="2 13">Glycolipid biosynthesis; lipid IV(A) biosynthesis; lipid IV(A) from (3R)-3-hydroxytetradecanoyl-[acyl-carrier-protein] and UDP-N-acetyl-alpha-D-glucosamine: step 6/6.</text>
</comment>
<comment type="similarity">
    <text evidence="13">Belongs to the LpxK family.</text>
</comment>
<keyword evidence="9 13" id="KW-0418">Kinase</keyword>
<dbReference type="HAMAP" id="MF_00409">
    <property type="entry name" value="LpxK"/>
    <property type="match status" value="1"/>
</dbReference>
<dbReference type="RefSeq" id="WP_151115040.1">
    <property type="nucleotide sequence ID" value="NZ_CP042582.1"/>
</dbReference>
<dbReference type="GO" id="GO:0009244">
    <property type="term" value="P:lipopolysaccharide core region biosynthetic process"/>
    <property type="evidence" value="ECO:0007669"/>
    <property type="project" value="TreeGrafter"/>
</dbReference>
<keyword evidence="7 13" id="KW-0808">Transferase</keyword>
<evidence type="ECO:0000256" key="9">
    <source>
        <dbReference type="ARBA" id="ARBA00022777"/>
    </source>
</evidence>
<sequence>MRAPEFWNRRSVGIMALLLSPMALLYRLGFLLRAAMARPRRASVPVLCIGAASVGGAGKTPLAFAIARQLRQQGRKLHIVSRGYGGNERGPLRVDPARHLASEVGDEALLLTQAAPVWVARDRLAGIEAAAQEGADLVLLDDGLQNPTLAKTASILTVDGITGFGNGWLLPAGPLREPVGRAAQRCQAVVIVGADEAEAARRLPAALPRFAATLEPIQGETLKGKRWYAFCGLGSPEKFRRTIRGLGLDVAGGKAFPDHHRYSDKDLAELRAEAERANARLLTTRKDWLRLKPDQRGGVTPLDIVLRFEDEAAFDALLQRLLAR</sequence>
<evidence type="ECO:0000256" key="14">
    <source>
        <dbReference type="SAM" id="Phobius"/>
    </source>
</evidence>
<keyword evidence="10 13" id="KW-0067">ATP-binding</keyword>
<evidence type="ECO:0000256" key="2">
    <source>
        <dbReference type="ARBA" id="ARBA00004870"/>
    </source>
</evidence>
<keyword evidence="14" id="KW-0472">Membrane</keyword>
<dbReference type="NCBIfam" id="TIGR00682">
    <property type="entry name" value="lpxK"/>
    <property type="match status" value="1"/>
</dbReference>
<evidence type="ECO:0000313" key="16">
    <source>
        <dbReference type="Proteomes" id="UP000325797"/>
    </source>
</evidence>
<evidence type="ECO:0000256" key="11">
    <source>
        <dbReference type="ARBA" id="ARBA00023098"/>
    </source>
</evidence>
<dbReference type="AlphaFoldDB" id="A0A5J6MVR2"/>
<evidence type="ECO:0000256" key="4">
    <source>
        <dbReference type="ARBA" id="ARBA00016436"/>
    </source>
</evidence>
<protein>
    <recommendedName>
        <fullName evidence="4 13">Tetraacyldisaccharide 4'-kinase</fullName>
        <ecNumber evidence="3 13">2.7.1.130</ecNumber>
    </recommendedName>
    <alternativeName>
        <fullName evidence="12 13">Lipid A 4'-kinase</fullName>
    </alternativeName>
</protein>
<keyword evidence="14" id="KW-1133">Transmembrane helix</keyword>
<keyword evidence="11 13" id="KW-0443">Lipid metabolism</keyword>
<dbReference type="KEGG" id="hadh:FRZ61_07450"/>
<proteinExistence type="inferred from homology"/>
<evidence type="ECO:0000256" key="7">
    <source>
        <dbReference type="ARBA" id="ARBA00022679"/>
    </source>
</evidence>
<keyword evidence="5 13" id="KW-0444">Lipid biosynthesis</keyword>
<dbReference type="InterPro" id="IPR003758">
    <property type="entry name" value="LpxK"/>
</dbReference>
<keyword evidence="8 13" id="KW-0547">Nucleotide-binding</keyword>
<dbReference type="SUPFAM" id="SSF52540">
    <property type="entry name" value="P-loop containing nucleoside triphosphate hydrolases"/>
    <property type="match status" value="1"/>
</dbReference>
<evidence type="ECO:0000256" key="10">
    <source>
        <dbReference type="ARBA" id="ARBA00022840"/>
    </source>
</evidence>
<evidence type="ECO:0000256" key="1">
    <source>
        <dbReference type="ARBA" id="ARBA00002274"/>
    </source>
</evidence>
<evidence type="ECO:0000256" key="12">
    <source>
        <dbReference type="ARBA" id="ARBA00029757"/>
    </source>
</evidence>
<dbReference type="EC" id="2.7.1.130" evidence="3 13"/>
<evidence type="ECO:0000313" key="15">
    <source>
        <dbReference type="EMBL" id="QEX20825.1"/>
    </source>
</evidence>
<feature type="transmembrane region" description="Helical" evidence="14">
    <location>
        <begin position="12"/>
        <end position="32"/>
    </location>
</feature>
<keyword evidence="16" id="KW-1185">Reference proteome</keyword>
<accession>A0A5J6MVR2</accession>
<name>A0A5J6MVR2_9PROT</name>
<dbReference type="PANTHER" id="PTHR42724:SF1">
    <property type="entry name" value="TETRAACYLDISACCHARIDE 4'-KINASE, MITOCHONDRIAL-RELATED"/>
    <property type="match status" value="1"/>
</dbReference>
<dbReference type="PANTHER" id="PTHR42724">
    <property type="entry name" value="TETRAACYLDISACCHARIDE 4'-KINASE"/>
    <property type="match status" value="1"/>
</dbReference>
<evidence type="ECO:0000256" key="6">
    <source>
        <dbReference type="ARBA" id="ARBA00022556"/>
    </source>
</evidence>
<dbReference type="Proteomes" id="UP000325797">
    <property type="component" value="Chromosome"/>
</dbReference>
<dbReference type="GO" id="GO:0009029">
    <property type="term" value="F:lipid-A 4'-kinase activity"/>
    <property type="evidence" value="ECO:0007669"/>
    <property type="project" value="UniProtKB-UniRule"/>
</dbReference>
<reference evidence="15 16" key="1">
    <citation type="submission" date="2019-08" db="EMBL/GenBank/DDBJ databases">
        <title>Hyperibacter terrae gen. nov., sp. nov. and Hyperibacter viscosus sp. nov., two new members in the family Rhodospirillaceae isolated from the rhizosphere of Hypericum perforatum.</title>
        <authorList>
            <person name="Noviana Z."/>
        </authorList>
    </citation>
    <scope>NUCLEOTIDE SEQUENCE [LARGE SCALE GENOMIC DNA]</scope>
    <source>
        <strain evidence="15 16">R5959</strain>
    </source>
</reference>
<feature type="binding site" evidence="13">
    <location>
        <begin position="53"/>
        <end position="60"/>
    </location>
    <ligand>
        <name>ATP</name>
        <dbReference type="ChEBI" id="CHEBI:30616"/>
    </ligand>
</feature>
<keyword evidence="6 13" id="KW-0441">Lipid A biosynthesis</keyword>
<dbReference type="GO" id="GO:0005886">
    <property type="term" value="C:plasma membrane"/>
    <property type="evidence" value="ECO:0007669"/>
    <property type="project" value="TreeGrafter"/>
</dbReference>
<evidence type="ECO:0000256" key="3">
    <source>
        <dbReference type="ARBA" id="ARBA00012071"/>
    </source>
</evidence>